<evidence type="ECO:0000313" key="1">
    <source>
        <dbReference type="EMBL" id="SEJ62301.1"/>
    </source>
</evidence>
<evidence type="ECO:0000313" key="2">
    <source>
        <dbReference type="Proteomes" id="UP000199223"/>
    </source>
</evidence>
<dbReference type="EMBL" id="FNZA01000012">
    <property type="protein sequence ID" value="SEJ62301.1"/>
    <property type="molecule type" value="Genomic_DNA"/>
</dbReference>
<dbReference type="OrthoDB" id="69439at2"/>
<dbReference type="RefSeq" id="WP_092264970.1">
    <property type="nucleotide sequence ID" value="NZ_FNZA01000012.1"/>
</dbReference>
<sequence length="139" mass="15214">MSETRKGVRGFDLDLHVAFSRPLPRAEALSALLVLEGLRVDLYQPHPQAIRRTEAGASDLAGEVPSARLTGPLGDPELVRSGLRALLGGPARTVEVGLRGYLRSAEGQTEWMPWRKNAVLRRTQVEGVAFTEGVKYILE</sequence>
<name>A0A1H7A9P9_9DEIO</name>
<protein>
    <submittedName>
        <fullName evidence="1">Uncharacterized protein</fullName>
    </submittedName>
</protein>
<accession>A0A1H7A9P9</accession>
<dbReference type="AlphaFoldDB" id="A0A1H7A9P9"/>
<gene>
    <name evidence="1" type="ORF">SAMN04488058_11246</name>
</gene>
<organism evidence="1 2">
    <name type="scientific">Deinococcus reticulitermitis</name>
    <dbReference type="NCBI Taxonomy" id="856736"/>
    <lineage>
        <taxon>Bacteria</taxon>
        <taxon>Thermotogati</taxon>
        <taxon>Deinococcota</taxon>
        <taxon>Deinococci</taxon>
        <taxon>Deinococcales</taxon>
        <taxon>Deinococcaceae</taxon>
        <taxon>Deinococcus</taxon>
    </lineage>
</organism>
<dbReference type="Proteomes" id="UP000199223">
    <property type="component" value="Unassembled WGS sequence"/>
</dbReference>
<dbReference type="STRING" id="856736.SAMN04488058_11246"/>
<keyword evidence="2" id="KW-1185">Reference proteome</keyword>
<proteinExistence type="predicted"/>
<reference evidence="2" key="1">
    <citation type="submission" date="2016-10" db="EMBL/GenBank/DDBJ databases">
        <authorList>
            <person name="Varghese N."/>
            <person name="Submissions S."/>
        </authorList>
    </citation>
    <scope>NUCLEOTIDE SEQUENCE [LARGE SCALE GENOMIC DNA]</scope>
    <source>
        <strain evidence="2">CGMCC 1.10218</strain>
    </source>
</reference>